<dbReference type="InterPro" id="IPR020476">
    <property type="entry name" value="Nudix_hydrolase"/>
</dbReference>
<evidence type="ECO:0000259" key="3">
    <source>
        <dbReference type="PROSITE" id="PS51462"/>
    </source>
</evidence>
<gene>
    <name evidence="4" type="ORF">ACFYKT_14590</name>
</gene>
<dbReference type="Gene3D" id="3.90.79.10">
    <property type="entry name" value="Nucleoside Triphosphate Pyrophosphohydrolase"/>
    <property type="match status" value="1"/>
</dbReference>
<proteinExistence type="predicted"/>
<dbReference type="PANTHER" id="PTHR43046">
    <property type="entry name" value="GDP-MANNOSE MANNOSYL HYDROLASE"/>
    <property type="match status" value="1"/>
</dbReference>
<dbReference type="Pfam" id="PF00293">
    <property type="entry name" value="NUDIX"/>
    <property type="match status" value="1"/>
</dbReference>
<reference evidence="4 5" key="1">
    <citation type="submission" date="2024-08" db="EMBL/GenBank/DDBJ databases">
        <title>Two novel Cytobacillus novel species.</title>
        <authorList>
            <person name="Liu G."/>
        </authorList>
    </citation>
    <scope>NUCLEOTIDE SEQUENCE [LARGE SCALE GENOMIC DNA]</scope>
    <source>
        <strain evidence="4 5">FJAT-53684</strain>
    </source>
</reference>
<keyword evidence="2 4" id="KW-0378">Hydrolase</keyword>
<dbReference type="InterPro" id="IPR000086">
    <property type="entry name" value="NUDIX_hydrolase_dom"/>
</dbReference>
<comment type="caution">
    <text evidence="4">The sequence shown here is derived from an EMBL/GenBank/DDBJ whole genome shotgun (WGS) entry which is preliminary data.</text>
</comment>
<evidence type="ECO:0000256" key="2">
    <source>
        <dbReference type="ARBA" id="ARBA00022801"/>
    </source>
</evidence>
<dbReference type="Proteomes" id="UP001601058">
    <property type="component" value="Unassembled WGS sequence"/>
</dbReference>
<name>A0ABW6K3X0_9BACI</name>
<sequence length="153" mass="16813">MGYIEDLRKIVGNQPLILVGVAVAVINEKGEFLLQKRSDGLWGVPGGFIELGESTEEAGRREVLEETGIEIGNLELVGVFSGKQHYVKLPNGDEFYPVTIAYISKEIKGGVLEADGQETTEAKFFKANELPEGLNPLIKNLINQYSISFSNKK</sequence>
<evidence type="ECO:0000313" key="4">
    <source>
        <dbReference type="EMBL" id="MFE8697568.1"/>
    </source>
</evidence>
<dbReference type="GO" id="GO:0016787">
    <property type="term" value="F:hydrolase activity"/>
    <property type="evidence" value="ECO:0007669"/>
    <property type="project" value="UniProtKB-KW"/>
</dbReference>
<protein>
    <submittedName>
        <fullName evidence="4">NUDIX hydrolase</fullName>
    </submittedName>
</protein>
<feature type="domain" description="Nudix hydrolase" evidence="3">
    <location>
        <begin position="16"/>
        <end position="151"/>
    </location>
</feature>
<dbReference type="SUPFAM" id="SSF55811">
    <property type="entry name" value="Nudix"/>
    <property type="match status" value="1"/>
</dbReference>
<dbReference type="CDD" id="cd04677">
    <property type="entry name" value="NUDIX_Hydrolase"/>
    <property type="match status" value="1"/>
</dbReference>
<keyword evidence="5" id="KW-1185">Reference proteome</keyword>
<dbReference type="InterPro" id="IPR015797">
    <property type="entry name" value="NUDIX_hydrolase-like_dom_sf"/>
</dbReference>
<organism evidence="4 5">
    <name type="scientific">Cytobacillus mangrovibacter</name>
    <dbReference type="NCBI Taxonomy" id="3299024"/>
    <lineage>
        <taxon>Bacteria</taxon>
        <taxon>Bacillati</taxon>
        <taxon>Bacillota</taxon>
        <taxon>Bacilli</taxon>
        <taxon>Bacillales</taxon>
        <taxon>Bacillaceae</taxon>
        <taxon>Cytobacillus</taxon>
    </lineage>
</organism>
<dbReference type="PROSITE" id="PS51462">
    <property type="entry name" value="NUDIX"/>
    <property type="match status" value="1"/>
</dbReference>
<accession>A0ABW6K3X0</accession>
<dbReference type="PANTHER" id="PTHR43046:SF2">
    <property type="entry name" value="8-OXO-DGTP DIPHOSPHATASE-RELATED"/>
    <property type="match status" value="1"/>
</dbReference>
<dbReference type="EMBL" id="JBIACJ010000007">
    <property type="protein sequence ID" value="MFE8697568.1"/>
    <property type="molecule type" value="Genomic_DNA"/>
</dbReference>
<dbReference type="PRINTS" id="PR00502">
    <property type="entry name" value="NUDIXFAMILY"/>
</dbReference>
<evidence type="ECO:0000313" key="5">
    <source>
        <dbReference type="Proteomes" id="UP001601058"/>
    </source>
</evidence>
<comment type="cofactor">
    <cofactor evidence="1">
        <name>Mg(2+)</name>
        <dbReference type="ChEBI" id="CHEBI:18420"/>
    </cofactor>
</comment>
<evidence type="ECO:0000256" key="1">
    <source>
        <dbReference type="ARBA" id="ARBA00001946"/>
    </source>
</evidence>
<dbReference type="RefSeq" id="WP_389220992.1">
    <property type="nucleotide sequence ID" value="NZ_JBIACJ010000007.1"/>
</dbReference>